<dbReference type="InterPro" id="IPR036518">
    <property type="entry name" value="CobE/GbiG_C_sf"/>
</dbReference>
<sequence>MSGKDRRGGTLDFRTVFTYNTAMKEEKDLTIISFTDTASRLAAAFCRPSAAGQAAGRGYAPEKFAARYGLRPLPEDISAWIGTLWGKDAFLFVGAAGIAVRLIAPWVHDKYTDSPVIVMDEKGQYIIPLLSGHAGGAVALALRLAGVTGGVPVITTATDVQEKFAVDMFALKNELEIESRELAKHISAAVLEQKKIGLYSEYPIDGPWPEELEPCASMEELQRYPYGIAVTEEGVSDGHGAEQTVLGLKHKSCIVAGIGCRKGTEMGQLAAGLGEVLQAHGMEPGRITAFASIELKKDEPGLLALAEEYEVPFHTFTAQELSTVAAVSSHSEFVERVTGVDNVCERAALRFCPDGELIQPKICAQGATFALVRDRCRLCF</sequence>
<dbReference type="AlphaFoldDB" id="A0A4R4FFA5"/>
<dbReference type="GO" id="GO:0009236">
    <property type="term" value="P:cobalamin biosynthetic process"/>
    <property type="evidence" value="ECO:0007669"/>
    <property type="project" value="InterPro"/>
</dbReference>
<evidence type="ECO:0008006" key="6">
    <source>
        <dbReference type="Google" id="ProtNLM"/>
    </source>
</evidence>
<name>A0A4R4FFA5_9FIRM</name>
<dbReference type="InterPro" id="IPR002750">
    <property type="entry name" value="CobE/GbiG_C"/>
</dbReference>
<evidence type="ECO:0000259" key="2">
    <source>
        <dbReference type="Pfam" id="PF11760"/>
    </source>
</evidence>
<keyword evidence="5" id="KW-1185">Reference proteome</keyword>
<dbReference type="RefSeq" id="WP_132278270.1">
    <property type="nucleotide sequence ID" value="NZ_JAOBST010000014.1"/>
</dbReference>
<evidence type="ECO:0000259" key="3">
    <source>
        <dbReference type="Pfam" id="PF11761"/>
    </source>
</evidence>
<feature type="domain" description="Cobalamin synthesis G N-terminal" evidence="2">
    <location>
        <begin position="84"/>
        <end position="159"/>
    </location>
</feature>
<feature type="domain" description="Cobalamin biosynthesis central region" evidence="3">
    <location>
        <begin position="164"/>
        <end position="231"/>
    </location>
</feature>
<dbReference type="Pfam" id="PF01890">
    <property type="entry name" value="CbiG_C"/>
    <property type="match status" value="1"/>
</dbReference>
<evidence type="ECO:0000313" key="5">
    <source>
        <dbReference type="Proteomes" id="UP000295710"/>
    </source>
</evidence>
<dbReference type="InterPro" id="IPR038029">
    <property type="entry name" value="GbiG_N_sf"/>
</dbReference>
<dbReference type="Gene3D" id="3.30.420.180">
    <property type="entry name" value="CobE/GbiG C-terminal domain"/>
    <property type="match status" value="1"/>
</dbReference>
<accession>A0A4R4FFA5</accession>
<evidence type="ECO:0000259" key="1">
    <source>
        <dbReference type="Pfam" id="PF01890"/>
    </source>
</evidence>
<feature type="domain" description="CobE/GbiG C-terminal" evidence="1">
    <location>
        <begin position="254"/>
        <end position="371"/>
    </location>
</feature>
<dbReference type="SUPFAM" id="SSF159664">
    <property type="entry name" value="CobE/GbiG C-terminal domain-like"/>
    <property type="match status" value="1"/>
</dbReference>
<dbReference type="PANTHER" id="PTHR37477:SF1">
    <property type="entry name" value="COBALT-PRECORRIN-5A HYDROLASE"/>
    <property type="match status" value="1"/>
</dbReference>
<dbReference type="SUPFAM" id="SSF159672">
    <property type="entry name" value="CbiG N-terminal domain-like"/>
    <property type="match status" value="1"/>
</dbReference>
<dbReference type="Gene3D" id="3.40.50.11220">
    <property type="match status" value="1"/>
</dbReference>
<dbReference type="PANTHER" id="PTHR37477">
    <property type="entry name" value="COBALT-PRECORRIN-5A HYDROLASE"/>
    <property type="match status" value="1"/>
</dbReference>
<dbReference type="Proteomes" id="UP000295710">
    <property type="component" value="Unassembled WGS sequence"/>
</dbReference>
<gene>
    <name evidence="4" type="ORF">E1963_12010</name>
</gene>
<dbReference type="InterPro" id="IPR021744">
    <property type="entry name" value="CbiG_N"/>
</dbReference>
<reference evidence="4 5" key="1">
    <citation type="journal article" date="2016" name="Nat. Microbiol.">
        <title>The Mouse Intestinal Bacterial Collection (miBC) provides host-specific insight into cultured diversity and functional potential of the gut microbiota.</title>
        <authorList>
            <person name="Lagkouvardos I."/>
            <person name="Pukall R."/>
            <person name="Abt B."/>
            <person name="Foesel B.U."/>
            <person name="Meier-Kolthoff J.P."/>
            <person name="Kumar N."/>
            <person name="Bresciani A."/>
            <person name="Martinez I."/>
            <person name="Just S."/>
            <person name="Ziegler C."/>
            <person name="Brugiroux S."/>
            <person name="Garzetti D."/>
            <person name="Wenning M."/>
            <person name="Bui T.P."/>
            <person name="Wang J."/>
            <person name="Hugenholtz F."/>
            <person name="Plugge C.M."/>
            <person name="Peterson D.A."/>
            <person name="Hornef M.W."/>
            <person name="Baines J.F."/>
            <person name="Smidt H."/>
            <person name="Walter J."/>
            <person name="Kristiansen K."/>
            <person name="Nielsen H.B."/>
            <person name="Haller D."/>
            <person name="Overmann J."/>
            <person name="Stecher B."/>
            <person name="Clavel T."/>
        </authorList>
    </citation>
    <scope>NUCLEOTIDE SEQUENCE [LARGE SCALE GENOMIC DNA]</scope>
    <source>
        <strain evidence="4 5">DSM 28560</strain>
    </source>
</reference>
<dbReference type="EMBL" id="SMMX01000009">
    <property type="protein sequence ID" value="TDA21386.1"/>
    <property type="molecule type" value="Genomic_DNA"/>
</dbReference>
<dbReference type="Pfam" id="PF11760">
    <property type="entry name" value="CbiG_N"/>
    <property type="match status" value="1"/>
</dbReference>
<dbReference type="InterPro" id="IPR021745">
    <property type="entry name" value="CbiG_mid"/>
</dbReference>
<comment type="caution">
    <text evidence="4">The sequence shown here is derived from an EMBL/GenBank/DDBJ whole genome shotgun (WGS) entry which is preliminary data.</text>
</comment>
<organism evidence="4 5">
    <name type="scientific">Extibacter muris</name>
    <dbReference type="NCBI Taxonomy" id="1796622"/>
    <lineage>
        <taxon>Bacteria</taxon>
        <taxon>Bacillati</taxon>
        <taxon>Bacillota</taxon>
        <taxon>Clostridia</taxon>
        <taxon>Lachnospirales</taxon>
        <taxon>Lachnospiraceae</taxon>
        <taxon>Extibacter</taxon>
    </lineage>
</organism>
<dbReference type="InterPro" id="IPR052553">
    <property type="entry name" value="CbiG_hydrolase"/>
</dbReference>
<protein>
    <recommendedName>
        <fullName evidence="6">Cobalamin biosynthesis protein CbiG</fullName>
    </recommendedName>
</protein>
<proteinExistence type="predicted"/>
<evidence type="ECO:0000313" key="4">
    <source>
        <dbReference type="EMBL" id="TDA21386.1"/>
    </source>
</evidence>
<dbReference type="Pfam" id="PF11761">
    <property type="entry name" value="CbiG_mid"/>
    <property type="match status" value="1"/>
</dbReference>